<feature type="transmembrane region" description="Helical" evidence="1">
    <location>
        <begin position="6"/>
        <end position="26"/>
    </location>
</feature>
<dbReference type="KEGG" id="lao:AOX59_02140"/>
<evidence type="ECO:0000256" key="1">
    <source>
        <dbReference type="SAM" id="Phobius"/>
    </source>
</evidence>
<keyword evidence="1" id="KW-0472">Membrane</keyword>
<keyword evidence="3" id="KW-1185">Reference proteome</keyword>
<gene>
    <name evidence="2" type="ORF">AOX59_02140</name>
</gene>
<dbReference type="OrthoDB" id="2973044at2"/>
<evidence type="ECO:0000313" key="2">
    <source>
        <dbReference type="EMBL" id="ALX47505.1"/>
    </source>
</evidence>
<reference evidence="2 3" key="1">
    <citation type="submission" date="2016-01" db="EMBL/GenBank/DDBJ databases">
        <title>Complete genome sequence of strain Lentibacillus amyloliquefaciens LAM0015T isolated from saline sediment.</title>
        <authorList>
            <person name="Wang J.-L."/>
            <person name="He M.-X."/>
        </authorList>
    </citation>
    <scope>NUCLEOTIDE SEQUENCE [LARGE SCALE GENOMIC DNA]</scope>
    <source>
        <strain evidence="2 3">LAM0015</strain>
    </source>
</reference>
<dbReference type="EMBL" id="CP013862">
    <property type="protein sequence ID" value="ALX47505.1"/>
    <property type="molecule type" value="Genomic_DNA"/>
</dbReference>
<evidence type="ECO:0000313" key="3">
    <source>
        <dbReference type="Proteomes" id="UP000050331"/>
    </source>
</evidence>
<keyword evidence="1" id="KW-1133">Transmembrane helix</keyword>
<dbReference type="AlphaFoldDB" id="A0A0U4E3M2"/>
<proteinExistence type="predicted"/>
<sequence length="103" mass="12435">MKLLFYILIFGFIVFLNLGLYLPSLLSVDEEDIGKNTNRLKKYKWFQELLSIEEYKQLIVHDKDVRRVIGKFNGKKIDKTFFQNRYRKKLQNTLQQKLNNNFA</sequence>
<name>A0A0U4E3M2_9BACI</name>
<protein>
    <submittedName>
        <fullName evidence="2">Uncharacterized protein</fullName>
    </submittedName>
</protein>
<dbReference type="RefSeq" id="WP_068441185.1">
    <property type="nucleotide sequence ID" value="NZ_CP013862.1"/>
</dbReference>
<organism evidence="2 3">
    <name type="scientific">Lentibacillus amyloliquefaciens</name>
    <dbReference type="NCBI Taxonomy" id="1472767"/>
    <lineage>
        <taxon>Bacteria</taxon>
        <taxon>Bacillati</taxon>
        <taxon>Bacillota</taxon>
        <taxon>Bacilli</taxon>
        <taxon>Bacillales</taxon>
        <taxon>Bacillaceae</taxon>
        <taxon>Lentibacillus</taxon>
    </lineage>
</organism>
<dbReference type="Proteomes" id="UP000050331">
    <property type="component" value="Chromosome"/>
</dbReference>
<accession>A0A0U4E3M2</accession>
<keyword evidence="1" id="KW-0812">Transmembrane</keyword>
<dbReference type="STRING" id="1472767.AOX59_02140"/>